<keyword evidence="3" id="KW-1133">Transmembrane helix</keyword>
<dbReference type="Proteomes" id="UP000501891">
    <property type="component" value="Chromosome"/>
</dbReference>
<feature type="compositionally biased region" description="Pro residues" evidence="2">
    <location>
        <begin position="546"/>
        <end position="560"/>
    </location>
</feature>
<keyword evidence="6" id="KW-1185">Reference proteome</keyword>
<dbReference type="InterPro" id="IPR049945">
    <property type="entry name" value="AAA_22"/>
</dbReference>
<dbReference type="Gene3D" id="1.25.40.10">
    <property type="entry name" value="Tetratricopeptide repeat domain"/>
    <property type="match status" value="1"/>
</dbReference>
<evidence type="ECO:0000256" key="3">
    <source>
        <dbReference type="SAM" id="Phobius"/>
    </source>
</evidence>
<name>A0A858R5F9_9PROT</name>
<feature type="compositionally biased region" description="Basic and acidic residues" evidence="2">
    <location>
        <begin position="482"/>
        <end position="497"/>
    </location>
</feature>
<feature type="region of interest" description="Disordered" evidence="2">
    <location>
        <begin position="296"/>
        <end position="382"/>
    </location>
</feature>
<feature type="compositionally biased region" description="Basic and acidic residues" evidence="2">
    <location>
        <begin position="507"/>
        <end position="519"/>
    </location>
</feature>
<dbReference type="AlphaFoldDB" id="A0A858R5F9"/>
<dbReference type="KEGG" id="acru:HHL28_05390"/>
<gene>
    <name evidence="5" type="ORF">HHL28_05390</name>
</gene>
<protein>
    <recommendedName>
        <fullName evidence="4">ORC1/DEAH AAA+ ATPase domain-containing protein</fullName>
    </recommendedName>
</protein>
<evidence type="ECO:0000256" key="1">
    <source>
        <dbReference type="PROSITE-ProRule" id="PRU00339"/>
    </source>
</evidence>
<evidence type="ECO:0000313" key="5">
    <source>
        <dbReference type="EMBL" id="QJE72607.1"/>
    </source>
</evidence>
<dbReference type="InterPro" id="IPR011990">
    <property type="entry name" value="TPR-like_helical_dom_sf"/>
</dbReference>
<feature type="repeat" description="TPR" evidence="1">
    <location>
        <begin position="439"/>
        <end position="472"/>
    </location>
</feature>
<feature type="region of interest" description="Disordered" evidence="2">
    <location>
        <begin position="178"/>
        <end position="210"/>
    </location>
</feature>
<dbReference type="InterPro" id="IPR019734">
    <property type="entry name" value="TPR_rpt"/>
</dbReference>
<feature type="compositionally biased region" description="Low complexity" evidence="2">
    <location>
        <begin position="335"/>
        <end position="345"/>
    </location>
</feature>
<proteinExistence type="predicted"/>
<dbReference type="Pfam" id="PF13401">
    <property type="entry name" value="AAA_22"/>
    <property type="match status" value="1"/>
</dbReference>
<keyword evidence="1" id="KW-0802">TPR repeat</keyword>
<dbReference type="EMBL" id="CP051775">
    <property type="protein sequence ID" value="QJE72607.1"/>
    <property type="molecule type" value="Genomic_DNA"/>
</dbReference>
<organism evidence="5 6">
    <name type="scientific">Aerophototrophica crusticola</name>
    <dbReference type="NCBI Taxonomy" id="1709002"/>
    <lineage>
        <taxon>Bacteria</taxon>
        <taxon>Pseudomonadati</taxon>
        <taxon>Pseudomonadota</taxon>
        <taxon>Alphaproteobacteria</taxon>
        <taxon>Rhodospirillales</taxon>
        <taxon>Rhodospirillaceae</taxon>
        <taxon>Aerophototrophica</taxon>
    </lineage>
</organism>
<reference evidence="5" key="1">
    <citation type="submission" date="2020-04" db="EMBL/GenBank/DDBJ databases">
        <title>A desert anoxygenic phototrophic bacterium fixes CO2 using RubisCO under aerobic conditions.</title>
        <authorList>
            <person name="Tang K."/>
        </authorList>
    </citation>
    <scope>NUCLEOTIDE SEQUENCE [LARGE SCALE GENOMIC DNA]</scope>
    <source>
        <strain evidence="5">MIMtkB3</strain>
    </source>
</reference>
<evidence type="ECO:0000259" key="4">
    <source>
        <dbReference type="Pfam" id="PF13401"/>
    </source>
</evidence>
<evidence type="ECO:0000313" key="6">
    <source>
        <dbReference type="Proteomes" id="UP000501891"/>
    </source>
</evidence>
<dbReference type="GO" id="GO:0016887">
    <property type="term" value="F:ATP hydrolysis activity"/>
    <property type="evidence" value="ECO:0007669"/>
    <property type="project" value="InterPro"/>
</dbReference>
<keyword evidence="3" id="KW-0812">Transmembrane</keyword>
<accession>A0A858R5F9</accession>
<sequence>MRSAPLASLDPDEGDANLDHDAVFNGLLLAVIGRRRLLVLVGEDQGERVSLLGRLARHIEIDGSLVMTVTSSPGVTVEDLVEVAGRTYLGPTSATLEFDQLVDTLEDRLERAGTGILMVEDADKLSLETLRDLVDLTGEVSGSGRFMQVLVAGGPVLEQRLDQADLLPTLRAVGTLYRLDSRPQPPSRGFPTNRPQQAEPGRGHQPQRGVVRMAEERDVRLNPDRPPPLLRTMEGRQDFRAQASPYRHQAEPSRRGTAVWFGIAGLCLAAAGGVYFLGDRNLDDLRSAAQELTGRAPNRTVEVPAPLPGAPVDGPSIPAEPLPPPQASTGPVGQPAADPGDVALAVPPPPPPQTPEMDGTGPEAAEPAVQGPKAPTEPVTPRAKENAPLLADLVEKAERQIDERQFVTPKGDNAMETIDAIVALDPEHPSAGMLKARMVESYRVWGRNAERRGEWEYARLYYQRALRIDPADQQVTNLLDSLDNRRRGGRVARDDGPRNAAKPTPARAERAPPKAEKPPARPAPAPAEEDVATRILRTLPRETTPESPPADEPPLPTLRP</sequence>
<feature type="region of interest" description="Disordered" evidence="2">
    <location>
        <begin position="479"/>
        <end position="560"/>
    </location>
</feature>
<feature type="domain" description="ORC1/DEAH AAA+ ATPase" evidence="4">
    <location>
        <begin position="35"/>
        <end position="161"/>
    </location>
</feature>
<dbReference type="PROSITE" id="PS50005">
    <property type="entry name" value="TPR"/>
    <property type="match status" value="1"/>
</dbReference>
<dbReference type="SUPFAM" id="SSF48452">
    <property type="entry name" value="TPR-like"/>
    <property type="match status" value="1"/>
</dbReference>
<feature type="transmembrane region" description="Helical" evidence="3">
    <location>
        <begin position="258"/>
        <end position="277"/>
    </location>
</feature>
<keyword evidence="3" id="KW-0472">Membrane</keyword>
<evidence type="ECO:0000256" key="2">
    <source>
        <dbReference type="SAM" id="MobiDB-lite"/>
    </source>
</evidence>